<protein>
    <submittedName>
        <fullName evidence="1">Uncharacterized protein</fullName>
    </submittedName>
</protein>
<keyword evidence="2" id="KW-1185">Reference proteome</keyword>
<feature type="non-terminal residue" evidence="1">
    <location>
        <position position="1"/>
    </location>
</feature>
<gene>
    <name evidence="1" type="ORF">SCF082_LOCUS50145</name>
</gene>
<sequence length="75" mass="8116">KFRPGLALGVVELFAESEIQAYMLDRPPGFFATHHRRPARVLVPSFRELGDHGVGVGNALFTLAAAMSLVPWAVG</sequence>
<accession>A0ABP0S5Y3</accession>
<feature type="non-terminal residue" evidence="1">
    <location>
        <position position="75"/>
    </location>
</feature>
<comment type="caution">
    <text evidence="1">The sequence shown here is derived from an EMBL/GenBank/DDBJ whole genome shotgun (WGS) entry which is preliminary data.</text>
</comment>
<name>A0ABP0S5Y3_9DINO</name>
<proteinExistence type="predicted"/>
<reference evidence="1 2" key="1">
    <citation type="submission" date="2024-02" db="EMBL/GenBank/DDBJ databases">
        <authorList>
            <person name="Chen Y."/>
            <person name="Shah S."/>
            <person name="Dougan E. K."/>
            <person name="Thang M."/>
            <person name="Chan C."/>
        </authorList>
    </citation>
    <scope>NUCLEOTIDE SEQUENCE [LARGE SCALE GENOMIC DNA]</scope>
</reference>
<dbReference type="Proteomes" id="UP001642464">
    <property type="component" value="Unassembled WGS sequence"/>
</dbReference>
<dbReference type="EMBL" id="CAXAMM010042962">
    <property type="protein sequence ID" value="CAK9107724.1"/>
    <property type="molecule type" value="Genomic_DNA"/>
</dbReference>
<evidence type="ECO:0000313" key="2">
    <source>
        <dbReference type="Proteomes" id="UP001642464"/>
    </source>
</evidence>
<evidence type="ECO:0000313" key="1">
    <source>
        <dbReference type="EMBL" id="CAK9107724.1"/>
    </source>
</evidence>
<organism evidence="1 2">
    <name type="scientific">Durusdinium trenchii</name>
    <dbReference type="NCBI Taxonomy" id="1381693"/>
    <lineage>
        <taxon>Eukaryota</taxon>
        <taxon>Sar</taxon>
        <taxon>Alveolata</taxon>
        <taxon>Dinophyceae</taxon>
        <taxon>Suessiales</taxon>
        <taxon>Symbiodiniaceae</taxon>
        <taxon>Durusdinium</taxon>
    </lineage>
</organism>